<accession>A0ABU6JXB3</accession>
<gene>
    <name evidence="1" type="ORF">VSX58_21550</name>
</gene>
<sequence>MRWDIGLIVGHKSAAPSSALLDFVNRFQHEMRQTPHAARRARNSGCPSLS</sequence>
<organism evidence="1 2">
    <name type="scientific">Brenneria populi</name>
    <dbReference type="NCBI Taxonomy" id="1505588"/>
    <lineage>
        <taxon>Bacteria</taxon>
        <taxon>Pseudomonadati</taxon>
        <taxon>Pseudomonadota</taxon>
        <taxon>Gammaproteobacteria</taxon>
        <taxon>Enterobacterales</taxon>
        <taxon>Pectobacteriaceae</taxon>
        <taxon>Brenneria</taxon>
    </lineage>
</organism>
<evidence type="ECO:0000313" key="2">
    <source>
        <dbReference type="Proteomes" id="UP001309705"/>
    </source>
</evidence>
<keyword evidence="2" id="KW-1185">Reference proteome</keyword>
<proteinExistence type="predicted"/>
<protein>
    <recommendedName>
        <fullName evidence="3">LysR family transcriptional regulator</fullName>
    </recommendedName>
</protein>
<dbReference type="Proteomes" id="UP001309705">
    <property type="component" value="Unassembled WGS sequence"/>
</dbReference>
<comment type="caution">
    <text evidence="1">The sequence shown here is derived from an EMBL/GenBank/DDBJ whole genome shotgun (WGS) entry which is preliminary data.</text>
</comment>
<evidence type="ECO:0008006" key="3">
    <source>
        <dbReference type="Google" id="ProtNLM"/>
    </source>
</evidence>
<name>A0ABU6JXB3_9GAMM</name>
<dbReference type="RefSeq" id="WP_327619872.1">
    <property type="nucleotide sequence ID" value="NZ_JAYWTM010000043.1"/>
</dbReference>
<reference evidence="1 2" key="1">
    <citation type="journal article" date="2017" name="Int. J. Syst. Evol. Microbiol.">
        <title>Brenneria populi subsp. brevivirga subsp. nov. isolated from symptomatic bark of Populus x euramericana canker, and description of Brenneria populi subsp. populi subsp. nov.</title>
        <authorList>
            <person name="Zheng M.H."/>
            <person name="Piao C.G."/>
            <person name="Xue H."/>
            <person name="Guo M.W."/>
            <person name="Li Y."/>
        </authorList>
    </citation>
    <scope>NUCLEOTIDE SEQUENCE [LARGE SCALE GENOMIC DNA]</scope>
    <source>
        <strain evidence="1 2">D9-5</strain>
    </source>
</reference>
<evidence type="ECO:0000313" key="1">
    <source>
        <dbReference type="EMBL" id="MEC5345177.1"/>
    </source>
</evidence>
<dbReference type="EMBL" id="JAYWTM010000043">
    <property type="protein sequence ID" value="MEC5345177.1"/>
    <property type="molecule type" value="Genomic_DNA"/>
</dbReference>